<accession>A0A645B8G1</accession>
<protein>
    <submittedName>
        <fullName evidence="1">Uncharacterized protein</fullName>
    </submittedName>
</protein>
<sequence length="218" mass="25823">MSAEYEEILLSNLRYPLKKILLQSQNLLSEAQTWSNQRKLQQLRCETEDLLHFLEKSRDQTKIFFVEEALQECIEILNHLYPEALICFQRTRSKQSLLQGQKSFFRQICLCLLQQALLAYRKEDKQYLLLTLSPEKNFLKFTITHGGRNFPRWQQRFFQVTDILRENSAKKSFSKIQLAQRLIEKHFSGKLTLLSQGKRGSTFCCYFPQKFLGDTQDP</sequence>
<dbReference type="InterPro" id="IPR036890">
    <property type="entry name" value="HATPase_C_sf"/>
</dbReference>
<reference evidence="1" key="1">
    <citation type="submission" date="2019-08" db="EMBL/GenBank/DDBJ databases">
        <authorList>
            <person name="Kucharzyk K."/>
            <person name="Murdoch R.W."/>
            <person name="Higgins S."/>
            <person name="Loffler F."/>
        </authorList>
    </citation>
    <scope>NUCLEOTIDE SEQUENCE</scope>
</reference>
<dbReference type="EMBL" id="VSSQ01018512">
    <property type="protein sequence ID" value="MPM61759.1"/>
    <property type="molecule type" value="Genomic_DNA"/>
</dbReference>
<dbReference type="Gene3D" id="3.30.565.10">
    <property type="entry name" value="Histidine kinase-like ATPase, C-terminal domain"/>
    <property type="match status" value="1"/>
</dbReference>
<dbReference type="SUPFAM" id="SSF55874">
    <property type="entry name" value="ATPase domain of HSP90 chaperone/DNA topoisomerase II/histidine kinase"/>
    <property type="match status" value="1"/>
</dbReference>
<name>A0A645B8G1_9ZZZZ</name>
<gene>
    <name evidence="1" type="ORF">SDC9_108619</name>
</gene>
<dbReference type="AlphaFoldDB" id="A0A645B8G1"/>
<proteinExistence type="predicted"/>
<organism evidence="1">
    <name type="scientific">bioreactor metagenome</name>
    <dbReference type="NCBI Taxonomy" id="1076179"/>
    <lineage>
        <taxon>unclassified sequences</taxon>
        <taxon>metagenomes</taxon>
        <taxon>ecological metagenomes</taxon>
    </lineage>
</organism>
<evidence type="ECO:0000313" key="1">
    <source>
        <dbReference type="EMBL" id="MPM61759.1"/>
    </source>
</evidence>
<comment type="caution">
    <text evidence="1">The sequence shown here is derived from an EMBL/GenBank/DDBJ whole genome shotgun (WGS) entry which is preliminary data.</text>
</comment>